<dbReference type="PANTHER" id="PTHR11786:SF0">
    <property type="entry name" value="ARYLAMINE N-ACETYLTRANSFERASE 4-RELATED"/>
    <property type="match status" value="1"/>
</dbReference>
<evidence type="ECO:0000256" key="1">
    <source>
        <dbReference type="ARBA" id="ARBA00006547"/>
    </source>
</evidence>
<comment type="similarity">
    <text evidence="1 2">Belongs to the arylamine N-acetyltransferase family.</text>
</comment>
<evidence type="ECO:0000313" key="5">
    <source>
        <dbReference type="Proteomes" id="UP000646877"/>
    </source>
</evidence>
<proteinExistence type="inferred from homology"/>
<organism evidence="3 5">
    <name type="scientific">Pseudoalteromonas maricaloris</name>
    <dbReference type="NCBI Taxonomy" id="184924"/>
    <lineage>
        <taxon>Bacteria</taxon>
        <taxon>Pseudomonadati</taxon>
        <taxon>Pseudomonadota</taxon>
        <taxon>Gammaproteobacteria</taxon>
        <taxon>Alteromonadales</taxon>
        <taxon>Pseudoalteromonadaceae</taxon>
        <taxon>Pseudoalteromonas</taxon>
    </lineage>
</organism>
<evidence type="ECO:0000256" key="2">
    <source>
        <dbReference type="RuleBase" id="RU003452"/>
    </source>
</evidence>
<dbReference type="InterPro" id="IPR038765">
    <property type="entry name" value="Papain-like_cys_pep_sf"/>
</dbReference>
<dbReference type="PRINTS" id="PR01543">
    <property type="entry name" value="ANATRNSFRASE"/>
</dbReference>
<dbReference type="Gene3D" id="3.30.2140.20">
    <property type="match status" value="1"/>
</dbReference>
<keyword evidence="3" id="KW-0808">Transferase</keyword>
<dbReference type="InterPro" id="IPR001447">
    <property type="entry name" value="Arylamine_N-AcTrfase"/>
</dbReference>
<reference evidence="4 6" key="2">
    <citation type="submission" date="2023-10" db="EMBL/GenBank/DDBJ databases">
        <title>To unveil natural product biosynthetic capacity in Pseudoalteromonas.</title>
        <authorList>
            <person name="Wang J."/>
        </authorList>
    </citation>
    <scope>NUCLEOTIDE SEQUENCE [LARGE SCALE GENOMIC DNA]</scope>
    <source>
        <strain evidence="4 6">DSM 15914</strain>
    </source>
</reference>
<protein>
    <submittedName>
        <fullName evidence="3">Arylamine N-acetyltransferase</fullName>
    </submittedName>
</protein>
<dbReference type="EMBL" id="CP137578">
    <property type="protein sequence ID" value="WOX28983.1"/>
    <property type="molecule type" value="Genomic_DNA"/>
</dbReference>
<dbReference type="GO" id="GO:0016407">
    <property type="term" value="F:acetyltransferase activity"/>
    <property type="evidence" value="ECO:0007669"/>
    <property type="project" value="InterPro"/>
</dbReference>
<name>A0A8I2KMZ2_9GAMM</name>
<dbReference type="EMBL" id="WEIA01000014">
    <property type="protein sequence ID" value="NLR23269.1"/>
    <property type="molecule type" value="Genomic_DNA"/>
</dbReference>
<keyword evidence="6" id="KW-1185">Reference proteome</keyword>
<dbReference type="AlphaFoldDB" id="A0A8I2KMZ2"/>
<dbReference type="Proteomes" id="UP000646877">
    <property type="component" value="Unassembled WGS sequence"/>
</dbReference>
<dbReference type="RefSeq" id="WP_193522335.1">
    <property type="nucleotide sequence ID" value="NZ_CBCSDF010000018.1"/>
</dbReference>
<dbReference type="Pfam" id="PF00797">
    <property type="entry name" value="Acetyltransf_2"/>
    <property type="match status" value="1"/>
</dbReference>
<dbReference type="SUPFAM" id="SSF54001">
    <property type="entry name" value="Cysteine proteinases"/>
    <property type="match status" value="1"/>
</dbReference>
<accession>A0A8I2KMZ2</accession>
<dbReference type="PANTHER" id="PTHR11786">
    <property type="entry name" value="N-HYDROXYARYLAMINE O-ACETYLTRANSFERASE"/>
    <property type="match status" value="1"/>
</dbReference>
<gene>
    <name evidence="3" type="ORF">F9Y85_18535</name>
    <name evidence="4" type="ORF">R5H13_01530</name>
</gene>
<dbReference type="InterPro" id="IPR053710">
    <property type="entry name" value="Arylamine_NAT_domain_sf"/>
</dbReference>
<evidence type="ECO:0000313" key="4">
    <source>
        <dbReference type="EMBL" id="WOX28983.1"/>
    </source>
</evidence>
<dbReference type="Proteomes" id="UP001304419">
    <property type="component" value="Chromosome 1"/>
</dbReference>
<reference evidence="3" key="1">
    <citation type="submission" date="2019-10" db="EMBL/GenBank/DDBJ databases">
        <authorList>
            <person name="Paulsen S."/>
        </authorList>
    </citation>
    <scope>NUCLEOTIDE SEQUENCE</scope>
    <source>
        <strain evidence="3">LMG 19692</strain>
    </source>
</reference>
<evidence type="ECO:0000313" key="6">
    <source>
        <dbReference type="Proteomes" id="UP001304419"/>
    </source>
</evidence>
<sequence length="276" mass="31348">MELEANINQYLSSLSLQHFAGVELVTELQQKHLSRYAFSSINAMYGERLLLDPLPLFSRLVTNKQGGYCFEHNKVAFLALQQLGFTVRPVLARVMLNGSSSNPRSHRMTLLNLDGEQYLVDVGFGVKSPRVPININQALTIQGRQTYQVQKTADTVKVTLLEEGEAPLTLYHVDLAEVFESDCEVAHFYSHQHPEAAFVNNLVASRITDCHRYLLRNQSYFEWHECDGSVTETKVESFAQLEQLVKETFLLETPRAVLKSVYDKVLTRAANKPVER</sequence>
<evidence type="ECO:0000313" key="3">
    <source>
        <dbReference type="EMBL" id="NLR23269.1"/>
    </source>
</evidence>